<proteinExistence type="predicted"/>
<dbReference type="RefSeq" id="WP_149633686.1">
    <property type="nucleotide sequence ID" value="NZ_VNIP01000004.1"/>
</dbReference>
<dbReference type="AlphaFoldDB" id="A0A5B0W9A8"/>
<evidence type="ECO:0000313" key="1">
    <source>
        <dbReference type="EMBL" id="KAA1183554.1"/>
    </source>
</evidence>
<dbReference type="Proteomes" id="UP000323608">
    <property type="component" value="Unassembled WGS sequence"/>
</dbReference>
<protein>
    <submittedName>
        <fullName evidence="1">DUF768 domain-containing protein</fullName>
    </submittedName>
</protein>
<gene>
    <name evidence="1" type="ORF">FP026_05735</name>
</gene>
<organism evidence="1 2">
    <name type="scientific">Rhizobium tropici</name>
    <dbReference type="NCBI Taxonomy" id="398"/>
    <lineage>
        <taxon>Bacteria</taxon>
        <taxon>Pseudomonadati</taxon>
        <taxon>Pseudomonadota</taxon>
        <taxon>Alphaproteobacteria</taxon>
        <taxon>Hyphomicrobiales</taxon>
        <taxon>Rhizobiaceae</taxon>
        <taxon>Rhizobium/Agrobacterium group</taxon>
        <taxon>Rhizobium</taxon>
    </lineage>
</organism>
<accession>A0A5B0W9A8</accession>
<dbReference type="EMBL" id="VNIP01000004">
    <property type="protein sequence ID" value="KAA1183554.1"/>
    <property type="molecule type" value="Genomic_DNA"/>
</dbReference>
<dbReference type="OrthoDB" id="8280797at2"/>
<sequence length="70" mass="7674">MKPEQFLERWKSEHINSGTQQTEASKLVEDLVSDAENEGISREMLAQAAGGALVNYVVGAIQEAVEEALR</sequence>
<comment type="caution">
    <text evidence="1">The sequence shown here is derived from an EMBL/GenBank/DDBJ whole genome shotgun (WGS) entry which is preliminary data.</text>
</comment>
<name>A0A5B0W9A8_RHITR</name>
<reference evidence="1 2" key="1">
    <citation type="submission" date="2019-07" db="EMBL/GenBank/DDBJ databases">
        <title>The Draft Genome Sequence of Rhizobium tropici SARCC-755 Associated with Superior Nodulation on Pigeonpea (Cajanus cajan (L.) Millsp.).</title>
        <authorList>
            <person name="Bopape F.L."/>
            <person name="Hassen A.I."/>
            <person name="Swanevelder Z.H."/>
            <person name="Gwata E.T."/>
        </authorList>
    </citation>
    <scope>NUCLEOTIDE SEQUENCE [LARGE SCALE GENOMIC DNA]</scope>
    <source>
        <strain evidence="1 2">SARCC-755</strain>
    </source>
</reference>
<evidence type="ECO:0000313" key="2">
    <source>
        <dbReference type="Proteomes" id="UP000323608"/>
    </source>
</evidence>